<feature type="transmembrane region" description="Helical" evidence="6">
    <location>
        <begin position="363"/>
        <end position="385"/>
    </location>
</feature>
<dbReference type="PANTHER" id="PTHR42718">
    <property type="entry name" value="MAJOR FACILITATOR SUPERFAMILY MULTIDRUG TRANSPORTER MFSC"/>
    <property type="match status" value="1"/>
</dbReference>
<feature type="transmembrane region" description="Helical" evidence="6">
    <location>
        <begin position="156"/>
        <end position="178"/>
    </location>
</feature>
<feature type="transmembrane region" description="Helical" evidence="6">
    <location>
        <begin position="443"/>
        <end position="464"/>
    </location>
</feature>
<proteinExistence type="predicted"/>
<evidence type="ECO:0000259" key="7">
    <source>
        <dbReference type="PROSITE" id="PS50850"/>
    </source>
</evidence>
<keyword evidence="2" id="KW-0813">Transport</keyword>
<evidence type="ECO:0000313" key="9">
    <source>
        <dbReference type="Proteomes" id="UP001321748"/>
    </source>
</evidence>
<reference evidence="8 9" key="1">
    <citation type="journal article" date="2023" name="Microbiol. Spectr.">
        <title>Symbiosis of Carpenter Bees with Uncharacterized Lactic Acid Bacteria Showing NAD Auxotrophy.</title>
        <authorList>
            <person name="Kawasaki S."/>
            <person name="Ozawa K."/>
            <person name="Mori T."/>
            <person name="Yamamoto A."/>
            <person name="Ito M."/>
            <person name="Ohkuma M."/>
            <person name="Sakamoto M."/>
            <person name="Matsutani M."/>
        </authorList>
    </citation>
    <scope>NUCLEOTIDE SEQUENCE [LARGE SCALE GENOMIC DNA]</scope>
    <source>
        <strain evidence="8 9">KimH</strain>
    </source>
</reference>
<comment type="subcellular location">
    <subcellularLocation>
        <location evidence="1">Cell membrane</location>
        <topology evidence="1">Multi-pass membrane protein</topology>
    </subcellularLocation>
</comment>
<feature type="transmembrane region" description="Helical" evidence="6">
    <location>
        <begin position="238"/>
        <end position="256"/>
    </location>
</feature>
<evidence type="ECO:0000256" key="5">
    <source>
        <dbReference type="ARBA" id="ARBA00023136"/>
    </source>
</evidence>
<feature type="transmembrane region" description="Helical" evidence="6">
    <location>
        <begin position="406"/>
        <end position="423"/>
    </location>
</feature>
<accession>A0ABM8BBM7</accession>
<gene>
    <name evidence="8" type="ORF">KIMH_04350</name>
</gene>
<dbReference type="InterPro" id="IPR011701">
    <property type="entry name" value="MFS"/>
</dbReference>
<evidence type="ECO:0000256" key="6">
    <source>
        <dbReference type="SAM" id="Phobius"/>
    </source>
</evidence>
<dbReference type="SUPFAM" id="SSF103473">
    <property type="entry name" value="MFS general substrate transporter"/>
    <property type="match status" value="1"/>
</dbReference>
<evidence type="ECO:0000256" key="2">
    <source>
        <dbReference type="ARBA" id="ARBA00022448"/>
    </source>
</evidence>
<evidence type="ECO:0000313" key="8">
    <source>
        <dbReference type="EMBL" id="BDR54324.1"/>
    </source>
</evidence>
<feature type="transmembrane region" description="Helical" evidence="6">
    <location>
        <begin position="310"/>
        <end position="332"/>
    </location>
</feature>
<name>A0ABM8BBM7_9BIFI</name>
<dbReference type="RefSeq" id="WP_317643336.1">
    <property type="nucleotide sequence ID" value="NZ_AP026800.1"/>
</dbReference>
<dbReference type="EMBL" id="AP026800">
    <property type="protein sequence ID" value="BDR54324.1"/>
    <property type="molecule type" value="Genomic_DNA"/>
</dbReference>
<evidence type="ECO:0000256" key="3">
    <source>
        <dbReference type="ARBA" id="ARBA00022692"/>
    </source>
</evidence>
<protein>
    <submittedName>
        <fullName evidence="8">MFS transporter</fullName>
    </submittedName>
</protein>
<feature type="transmembrane region" description="Helical" evidence="6">
    <location>
        <begin position="184"/>
        <end position="202"/>
    </location>
</feature>
<organism evidence="8 9">
    <name type="scientific">Bombiscardovia apis</name>
    <dbReference type="NCBI Taxonomy" id="2932182"/>
    <lineage>
        <taxon>Bacteria</taxon>
        <taxon>Bacillati</taxon>
        <taxon>Actinomycetota</taxon>
        <taxon>Actinomycetes</taxon>
        <taxon>Bifidobacteriales</taxon>
        <taxon>Bifidobacteriaceae</taxon>
        <taxon>Bombiscardovia</taxon>
    </lineage>
</organism>
<evidence type="ECO:0000256" key="4">
    <source>
        <dbReference type="ARBA" id="ARBA00022989"/>
    </source>
</evidence>
<dbReference type="PRINTS" id="PR01036">
    <property type="entry name" value="TCRTETB"/>
</dbReference>
<feature type="transmembrane region" description="Helical" evidence="6">
    <location>
        <begin position="339"/>
        <end position="357"/>
    </location>
</feature>
<keyword evidence="5 6" id="KW-0472">Membrane</keyword>
<keyword evidence="9" id="KW-1185">Reference proteome</keyword>
<dbReference type="PANTHER" id="PTHR42718:SF9">
    <property type="entry name" value="MAJOR FACILITATOR SUPERFAMILY MULTIDRUG TRANSPORTER MFSC"/>
    <property type="match status" value="1"/>
</dbReference>
<feature type="transmembrane region" description="Helical" evidence="6">
    <location>
        <begin position="214"/>
        <end position="232"/>
    </location>
</feature>
<feature type="domain" description="Major facilitator superfamily (MFS) profile" evidence="7">
    <location>
        <begin position="24"/>
        <end position="469"/>
    </location>
</feature>
<evidence type="ECO:0000256" key="1">
    <source>
        <dbReference type="ARBA" id="ARBA00004651"/>
    </source>
</evidence>
<dbReference type="PROSITE" id="PS50850">
    <property type="entry name" value="MFS"/>
    <property type="match status" value="1"/>
</dbReference>
<feature type="transmembrane region" description="Helical" evidence="6">
    <location>
        <begin position="29"/>
        <end position="51"/>
    </location>
</feature>
<sequence>MSNSSTAGSASAVAAKEQQEITSDMAVKALIPLLITFILGTLCLQGFNLVFTQIGDAVGAPSQASLITAIPSIVLGIVCFVYGSLGDFVSLKKLVVVGIVLLAIGSIGGFFATFYINPNIWVVIVARAVQTAGEQVAGSVYLVVATKYLKDSLKVIFFGLFTAGYQLSAAIGVFAAGILTSIHWQYLFLIPAITVFFLPMLLKNLPDRTGNGQKVDTVGFVIFGTATAFITLFFSYKAWWMIALSALLFIAFAVYIHKASNPFITPAFFRNKRWLMAISLILILWLPNYSFSPLFSGIATKMFHMTTSQVSMHVVWAFIVGACVGISSGWIVGKIGRKAAIITAASMKIIAFVLAVFCINWGPIALTLAGCLYYGGGGFLYSPLVSTVLDTLPKDESGRGVGMNDLAINVSGSVGIAIIGGLMSSPALSRGSINGTTGFAANYSNLFLLDAAIIFVGLMVYLLFNKTIYSKQQ</sequence>
<dbReference type="Proteomes" id="UP001321748">
    <property type="component" value="Chromosome"/>
</dbReference>
<dbReference type="Pfam" id="PF07690">
    <property type="entry name" value="MFS_1"/>
    <property type="match status" value="1"/>
</dbReference>
<dbReference type="Gene3D" id="1.20.1250.20">
    <property type="entry name" value="MFS general substrate transporter like domains"/>
    <property type="match status" value="2"/>
</dbReference>
<feature type="transmembrane region" description="Helical" evidence="6">
    <location>
        <begin position="94"/>
        <end position="114"/>
    </location>
</feature>
<keyword evidence="4 6" id="KW-1133">Transmembrane helix</keyword>
<dbReference type="InterPro" id="IPR036259">
    <property type="entry name" value="MFS_trans_sf"/>
</dbReference>
<keyword evidence="3 6" id="KW-0812">Transmembrane</keyword>
<feature type="transmembrane region" description="Helical" evidence="6">
    <location>
        <begin position="63"/>
        <end position="82"/>
    </location>
</feature>
<feature type="transmembrane region" description="Helical" evidence="6">
    <location>
        <begin position="277"/>
        <end position="298"/>
    </location>
</feature>
<dbReference type="InterPro" id="IPR020846">
    <property type="entry name" value="MFS_dom"/>
</dbReference>